<evidence type="ECO:0000313" key="2">
    <source>
        <dbReference type="EMBL" id="KAF2993257.1"/>
    </source>
</evidence>
<protein>
    <recommendedName>
        <fullName evidence="1">Heterokaryon incompatibility domain-containing protein</fullName>
    </recommendedName>
</protein>
<feature type="domain" description="Heterokaryon incompatibility" evidence="1">
    <location>
        <begin position="1"/>
        <end position="71"/>
    </location>
</feature>
<evidence type="ECO:0000313" key="3">
    <source>
        <dbReference type="Proteomes" id="UP000801428"/>
    </source>
</evidence>
<dbReference type="InterPro" id="IPR010730">
    <property type="entry name" value="HET"/>
</dbReference>
<proteinExistence type="predicted"/>
<name>A0A9P4W5R4_CURKU</name>
<dbReference type="Pfam" id="PF06985">
    <property type="entry name" value="HET"/>
    <property type="match status" value="1"/>
</dbReference>
<sequence>MDRIYGGASITIVNAAGDNSDCGLPGVSEVTRTPVDSFTFAGTGVRLVRIPLSGRVIERSRWASRGWTLQEGVLSNRRLVFTSSHVYYQCRKWWCHEFLPTALSPVRFLEGLQHDDLLQAMQAFPYYEKHDTARWWHTFVVLMDQYRSRSLTYDSDALIAFVAILQGLNVNHFWGIPFRLEEPYSDAALMWRLLWKTSSREDAKFVLRDGFPTWSWAAWKGQLASYGRGYTRSIDENILELSVATETITGERCSLADYCSMLKVHGNLDFFRPLLHVQGWMTTMRFARKGQEDVWPYVFDCNGRLIRGEANIMDVVLPKEPEWNSSQFFVGTWPVLVLVDRAVRTNDKRPIERGYDVAGLILKPCEDGNYQTLGKVDRIHMDMVRSGGDRLELRGNSSAGVLVCERRSITLS</sequence>
<keyword evidence="3" id="KW-1185">Reference proteome</keyword>
<comment type="caution">
    <text evidence="2">The sequence shown here is derived from an EMBL/GenBank/DDBJ whole genome shotgun (WGS) entry which is preliminary data.</text>
</comment>
<evidence type="ECO:0000259" key="1">
    <source>
        <dbReference type="Pfam" id="PF06985"/>
    </source>
</evidence>
<reference evidence="2" key="1">
    <citation type="submission" date="2019-04" db="EMBL/GenBank/DDBJ databases">
        <title>Sequencing of skin fungus with MAO and IRED activity.</title>
        <authorList>
            <person name="Marsaioli A.J."/>
            <person name="Bonatto J.M.C."/>
            <person name="Reis Junior O."/>
        </authorList>
    </citation>
    <scope>NUCLEOTIDE SEQUENCE</scope>
    <source>
        <strain evidence="2">30M1</strain>
    </source>
</reference>
<dbReference type="EMBL" id="SWKU01000056">
    <property type="protein sequence ID" value="KAF2993257.1"/>
    <property type="molecule type" value="Genomic_DNA"/>
</dbReference>
<dbReference type="OrthoDB" id="5428863at2759"/>
<organism evidence="2 3">
    <name type="scientific">Curvularia kusanoi</name>
    <name type="common">Cochliobolus kusanoi</name>
    <dbReference type="NCBI Taxonomy" id="90978"/>
    <lineage>
        <taxon>Eukaryota</taxon>
        <taxon>Fungi</taxon>
        <taxon>Dikarya</taxon>
        <taxon>Ascomycota</taxon>
        <taxon>Pezizomycotina</taxon>
        <taxon>Dothideomycetes</taxon>
        <taxon>Pleosporomycetidae</taxon>
        <taxon>Pleosporales</taxon>
        <taxon>Pleosporineae</taxon>
        <taxon>Pleosporaceae</taxon>
        <taxon>Curvularia</taxon>
    </lineage>
</organism>
<dbReference type="PANTHER" id="PTHR33112:SF1">
    <property type="entry name" value="HETEROKARYON INCOMPATIBILITY DOMAIN-CONTAINING PROTEIN"/>
    <property type="match status" value="1"/>
</dbReference>
<gene>
    <name evidence="2" type="ORF">E8E13_000984</name>
</gene>
<dbReference type="Proteomes" id="UP000801428">
    <property type="component" value="Unassembled WGS sequence"/>
</dbReference>
<dbReference type="PANTHER" id="PTHR33112">
    <property type="entry name" value="DOMAIN PROTEIN, PUTATIVE-RELATED"/>
    <property type="match status" value="1"/>
</dbReference>
<accession>A0A9P4W5R4</accession>
<dbReference type="AlphaFoldDB" id="A0A9P4W5R4"/>